<dbReference type="InterPro" id="IPR001878">
    <property type="entry name" value="Znf_CCHC"/>
</dbReference>
<evidence type="ECO:0000313" key="5">
    <source>
        <dbReference type="Proteomes" id="UP001408789"/>
    </source>
</evidence>
<feature type="domain" description="CCHC-type" evidence="3">
    <location>
        <begin position="257"/>
        <end position="271"/>
    </location>
</feature>
<evidence type="ECO:0000259" key="3">
    <source>
        <dbReference type="PROSITE" id="PS50158"/>
    </source>
</evidence>
<feature type="domain" description="CCHC-type" evidence="3">
    <location>
        <begin position="102"/>
        <end position="115"/>
    </location>
</feature>
<reference evidence="4 5" key="1">
    <citation type="submission" date="2024-04" db="EMBL/GenBank/DDBJ databases">
        <title>The reference genome of an endangered Asteraceae, Deinandra increscens subsp. villosa, native to the Central Coast of California.</title>
        <authorList>
            <person name="Guilliams M."/>
            <person name="Hasenstab-Lehman K."/>
            <person name="Meyer R."/>
            <person name="Mcevoy S."/>
        </authorList>
    </citation>
    <scope>NUCLEOTIDE SEQUENCE [LARGE SCALE GENOMIC DNA]</scope>
    <source>
        <tissue evidence="4">Leaf</tissue>
    </source>
</reference>
<dbReference type="Gene3D" id="4.10.60.10">
    <property type="entry name" value="Zinc finger, CCHC-type"/>
    <property type="match status" value="3"/>
</dbReference>
<dbReference type="AlphaFoldDB" id="A0AAP0CRX5"/>
<keyword evidence="1" id="KW-0863">Zinc-finger</keyword>
<comment type="caution">
    <text evidence="4">The sequence shown here is derived from an EMBL/GenBank/DDBJ whole genome shotgun (WGS) entry which is preliminary data.</text>
</comment>
<dbReference type="Pfam" id="PF00098">
    <property type="entry name" value="zf-CCHC"/>
    <property type="match status" value="3"/>
</dbReference>
<dbReference type="InterPro" id="IPR036875">
    <property type="entry name" value="Znf_CCHC_sf"/>
</dbReference>
<keyword evidence="1" id="KW-0479">Metal-binding</keyword>
<dbReference type="GO" id="GO:0008270">
    <property type="term" value="F:zinc ion binding"/>
    <property type="evidence" value="ECO:0007669"/>
    <property type="project" value="UniProtKB-KW"/>
</dbReference>
<gene>
    <name evidence="4" type="ORF">SSX86_021766</name>
</gene>
<organism evidence="4 5">
    <name type="scientific">Deinandra increscens subsp. villosa</name>
    <dbReference type="NCBI Taxonomy" id="3103831"/>
    <lineage>
        <taxon>Eukaryota</taxon>
        <taxon>Viridiplantae</taxon>
        <taxon>Streptophyta</taxon>
        <taxon>Embryophyta</taxon>
        <taxon>Tracheophyta</taxon>
        <taxon>Spermatophyta</taxon>
        <taxon>Magnoliopsida</taxon>
        <taxon>eudicotyledons</taxon>
        <taxon>Gunneridae</taxon>
        <taxon>Pentapetalae</taxon>
        <taxon>asterids</taxon>
        <taxon>campanulids</taxon>
        <taxon>Asterales</taxon>
        <taxon>Asteraceae</taxon>
        <taxon>Asteroideae</taxon>
        <taxon>Heliantheae alliance</taxon>
        <taxon>Madieae</taxon>
        <taxon>Madiinae</taxon>
        <taxon>Deinandra</taxon>
    </lineage>
</organism>
<dbReference type="PANTHER" id="PTHR46978">
    <property type="entry name" value="ZINC KNUCKLE (CCHC-TYPE) FAMILY PROTEIN"/>
    <property type="match status" value="1"/>
</dbReference>
<keyword evidence="1" id="KW-0862">Zinc</keyword>
<feature type="domain" description="CCHC-type" evidence="3">
    <location>
        <begin position="143"/>
        <end position="158"/>
    </location>
</feature>
<dbReference type="SUPFAM" id="SSF57756">
    <property type="entry name" value="Retrovirus zinc finger-like domains"/>
    <property type="match status" value="3"/>
</dbReference>
<keyword evidence="5" id="KW-1185">Reference proteome</keyword>
<dbReference type="SMART" id="SM00343">
    <property type="entry name" value="ZnF_C2HC"/>
    <property type="match status" value="5"/>
</dbReference>
<dbReference type="GO" id="GO:0003676">
    <property type="term" value="F:nucleic acid binding"/>
    <property type="evidence" value="ECO:0007669"/>
    <property type="project" value="InterPro"/>
</dbReference>
<feature type="domain" description="CCHC-type" evidence="3">
    <location>
        <begin position="170"/>
        <end position="185"/>
    </location>
</feature>
<dbReference type="PANTHER" id="PTHR46978:SF1">
    <property type="entry name" value="ZINC KNUCKLE (CCHC-TYPE) FAMILY PROTEIN"/>
    <property type="match status" value="1"/>
</dbReference>
<evidence type="ECO:0000256" key="2">
    <source>
        <dbReference type="SAM" id="MobiDB-lite"/>
    </source>
</evidence>
<dbReference type="EMBL" id="JBCNJP010000021">
    <property type="protein sequence ID" value="KAK9059147.1"/>
    <property type="molecule type" value="Genomic_DNA"/>
</dbReference>
<feature type="region of interest" description="Disordered" evidence="2">
    <location>
        <begin position="275"/>
        <end position="297"/>
    </location>
</feature>
<accession>A0AAP0CRX5</accession>
<evidence type="ECO:0000313" key="4">
    <source>
        <dbReference type="EMBL" id="KAK9059147.1"/>
    </source>
</evidence>
<dbReference type="PROSITE" id="PS50158">
    <property type="entry name" value="ZF_CCHC"/>
    <property type="match status" value="4"/>
</dbReference>
<evidence type="ECO:0000256" key="1">
    <source>
        <dbReference type="PROSITE-ProRule" id="PRU00047"/>
    </source>
</evidence>
<protein>
    <recommendedName>
        <fullName evidence="3">CCHC-type domain-containing protein</fullName>
    </recommendedName>
</protein>
<proteinExistence type="predicted"/>
<feature type="compositionally biased region" description="Polar residues" evidence="2">
    <location>
        <begin position="287"/>
        <end position="297"/>
    </location>
</feature>
<dbReference type="Proteomes" id="UP001408789">
    <property type="component" value="Unassembled WGS sequence"/>
</dbReference>
<name>A0AAP0CRX5_9ASTR</name>
<sequence>MVEESVSIACSNVHNHGNPSSFSFGREITITNAKQKLKSINEITRTQNDVKEVKEKEENGVLKDTGTCLEIDHLETSNNYVLRKLLSRPRYFDPPDSDYGNCYNCGEGGHTITNCTAANRKKPCFLCGSLKHNGKQCKQRKVCFYCKKGGHYARNCPDKSIEEFEKAKICLKCGDSGHEIYDCESVFYSVDDLKVKWKYNVTFANVWAIFVVMGTVKFQVKFLVTNVVSWAILVWYVKCESVSSSAIAHAEASSSFCYKCGQEGHKSRKCKTFAKKRKRKNAKRGNLQDNTDNVGVRSATQELGEACKRNKTQHGYSTET</sequence>